<accession>D9PFZ2</accession>
<evidence type="ECO:0000313" key="1">
    <source>
        <dbReference type="EMBL" id="EFK97522.1"/>
    </source>
</evidence>
<dbReference type="Gene3D" id="2.120.10.80">
    <property type="entry name" value="Kelch-type beta propeller"/>
    <property type="match status" value="1"/>
</dbReference>
<dbReference type="SUPFAM" id="SSF50965">
    <property type="entry name" value="Galactose oxidase, central domain"/>
    <property type="match status" value="1"/>
</dbReference>
<comment type="caution">
    <text evidence="1">The sequence shown here is derived from an EMBL/GenBank/DDBJ whole genome shotgun (WGS) entry which is preliminary data.</text>
</comment>
<dbReference type="InterPro" id="IPR015915">
    <property type="entry name" value="Kelch-typ_b-propeller"/>
</dbReference>
<gene>
    <name evidence="1" type="ORF">LDC_0437</name>
</gene>
<sequence length="413" mass="46350">MMLLRGIGLLLALVSGAFPAGASAAEPEAKGPLADRPSKPGAHLDKVKALGENAWLNLGKPAPDPKYGPAQGRSWSRKMAFAPDLRGAFIYGEGVHGGASTRGGKRFYNDDLYFYDVNAHAWVCCHPGTPLDDPGLTYDKELGCERDKAGNIVPVAVSVHAYWTPEYDTDRKMFTMMPSPASLYWHRELKKHRPYFEEKGNSDPRWGGYGSPWYWDPRTGKWEFRRAKGPAPNCNVDNVYFYSRKLKKGVNLFRGAWLYDHEKNEWKKVNENGGGNGAYCYDPKREWIYAVHADRNDGWKNKLSIFDIAGGKWSKVDAEGDAGSGMESNEAFFAYDTANDVAVFHIHNRHHVYDPNTRKWTVMPSTLPEKVNWGAGSGFYDPETNAHFYFNAGDSNTAPGNMWVWRYARGGGR</sequence>
<reference evidence="1" key="2">
    <citation type="journal article" date="2011" name="Microb. Ecol.">
        <title>Taxonomic and Functional Metagenomic Profiling of the Microbial Community in the Anoxic Sediment of a Sub-saline Shallow Lake (Laguna de Carrizo, Central Spain).</title>
        <authorList>
            <person name="Ferrer M."/>
            <person name="Guazzaroni M.E."/>
            <person name="Richter M."/>
            <person name="Garcia-Salamanca A."/>
            <person name="Yarza P."/>
            <person name="Suarez-Suarez A."/>
            <person name="Solano J."/>
            <person name="Alcaide M."/>
            <person name="van Dillewijn P."/>
            <person name="Molina-Henares M.A."/>
            <person name="Lopez-Cortes N."/>
            <person name="Al-Ramahi Y."/>
            <person name="Guerrero C."/>
            <person name="Acosta A."/>
            <person name="de Eugenio L.I."/>
            <person name="Martinez V."/>
            <person name="Marques S."/>
            <person name="Rojo F."/>
            <person name="Santero E."/>
            <person name="Genilloud O."/>
            <person name="Perez-Perez J."/>
            <person name="Rossello-Mora R."/>
            <person name="Ramos J.L."/>
        </authorList>
    </citation>
    <scope>NUCLEOTIDE SEQUENCE</scope>
</reference>
<dbReference type="EMBL" id="ADZX01000142">
    <property type="protein sequence ID" value="EFK97522.1"/>
    <property type="molecule type" value="Genomic_DNA"/>
</dbReference>
<proteinExistence type="predicted"/>
<dbReference type="AlphaFoldDB" id="D9PFZ2"/>
<organism evidence="1">
    <name type="scientific">sediment metagenome</name>
    <dbReference type="NCBI Taxonomy" id="749907"/>
    <lineage>
        <taxon>unclassified sequences</taxon>
        <taxon>metagenomes</taxon>
        <taxon>ecological metagenomes</taxon>
    </lineage>
</organism>
<dbReference type="InterPro" id="IPR011043">
    <property type="entry name" value="Gal_Oxase/kelch_b-propeller"/>
</dbReference>
<protein>
    <submittedName>
        <fullName evidence="1">Uncharacterized protein</fullName>
    </submittedName>
</protein>
<name>D9PFZ2_9ZZZZ</name>
<reference evidence="1" key="1">
    <citation type="submission" date="2010-07" db="EMBL/GenBank/DDBJ databases">
        <authorList>
            <consortium name="CONSOLIDER consortium CSD2007-00005"/>
            <person name="Guazzaroni M.-E."/>
            <person name="Richter M."/>
            <person name="Garcia-Salamanca A."/>
            <person name="Yarza P."/>
            <person name="Ferrer M."/>
        </authorList>
    </citation>
    <scope>NUCLEOTIDE SEQUENCE</scope>
</reference>